<keyword evidence="1" id="KW-1133">Transmembrane helix</keyword>
<sequence length="207" mass="23035">MKLESQKSKREIQRLSGFMILEFLVAVGVFTVLITISLSVLLSMFDAQRKAVSLQNTQDNIRFAFEHMTKEIRTGRLFHCDQNQNVVNPENPKDCPYSNGGKSFSFLSLPSGDTVTYQVVNNQLVKSLTGNRPCWNSGVDMTPGLNCQILTSPEVVIINDINFYVDGAADDGQPRIMIILDAQTTDPTGSTRFTVQTTVSQNYLDNS</sequence>
<accession>A0A0G0ZFK8</accession>
<keyword evidence="1" id="KW-0812">Transmembrane</keyword>
<dbReference type="Proteomes" id="UP000034036">
    <property type="component" value="Unassembled WGS sequence"/>
</dbReference>
<gene>
    <name evidence="2" type="ORF">UV11_C0015G0009</name>
</gene>
<dbReference type="EMBL" id="LCDF01000015">
    <property type="protein sequence ID" value="KKS47502.1"/>
    <property type="molecule type" value="Genomic_DNA"/>
</dbReference>
<protein>
    <submittedName>
        <fullName evidence="2">Uncharacterized protein</fullName>
    </submittedName>
</protein>
<feature type="transmembrane region" description="Helical" evidence="1">
    <location>
        <begin position="20"/>
        <end position="45"/>
    </location>
</feature>
<reference evidence="2 3" key="1">
    <citation type="journal article" date="2015" name="Nature">
        <title>rRNA introns, odd ribosomes, and small enigmatic genomes across a large radiation of phyla.</title>
        <authorList>
            <person name="Brown C.T."/>
            <person name="Hug L.A."/>
            <person name="Thomas B.C."/>
            <person name="Sharon I."/>
            <person name="Castelle C.J."/>
            <person name="Singh A."/>
            <person name="Wilkins M.J."/>
            <person name="Williams K.H."/>
            <person name="Banfield J.F."/>
        </authorList>
    </citation>
    <scope>NUCLEOTIDE SEQUENCE [LARGE SCALE GENOMIC DNA]</scope>
</reference>
<dbReference type="PATRIC" id="fig|1618659.3.peg.588"/>
<proteinExistence type="predicted"/>
<organism evidence="2 3">
    <name type="scientific">Candidatus Giovannonibacteria bacterium GW2011_GWF2_42_19</name>
    <dbReference type="NCBI Taxonomy" id="1618659"/>
    <lineage>
        <taxon>Bacteria</taxon>
        <taxon>Candidatus Giovannoniibacteriota</taxon>
    </lineage>
</organism>
<evidence type="ECO:0000313" key="3">
    <source>
        <dbReference type="Proteomes" id="UP000034036"/>
    </source>
</evidence>
<name>A0A0G0ZFK8_9BACT</name>
<dbReference type="AlphaFoldDB" id="A0A0G0ZFK8"/>
<dbReference type="STRING" id="1618659.UV11_C0015G0009"/>
<keyword evidence="1" id="KW-0472">Membrane</keyword>
<comment type="caution">
    <text evidence="2">The sequence shown here is derived from an EMBL/GenBank/DDBJ whole genome shotgun (WGS) entry which is preliminary data.</text>
</comment>
<evidence type="ECO:0000256" key="1">
    <source>
        <dbReference type="SAM" id="Phobius"/>
    </source>
</evidence>
<evidence type="ECO:0000313" key="2">
    <source>
        <dbReference type="EMBL" id="KKS47502.1"/>
    </source>
</evidence>